<dbReference type="InterPro" id="IPR005000">
    <property type="entry name" value="Aldolase/citrate-lyase_domain"/>
</dbReference>
<dbReference type="SUPFAM" id="SSF51621">
    <property type="entry name" value="Phosphoenolpyruvate/pyruvate domain"/>
    <property type="match status" value="1"/>
</dbReference>
<evidence type="ECO:0000313" key="5">
    <source>
        <dbReference type="EMBL" id="AOZ10985.1"/>
    </source>
</evidence>
<dbReference type="InterPro" id="IPR015813">
    <property type="entry name" value="Pyrv/PenolPyrv_kinase-like_dom"/>
</dbReference>
<dbReference type="Pfam" id="PF03328">
    <property type="entry name" value="HpcH_HpaI"/>
    <property type="match status" value="1"/>
</dbReference>
<dbReference type="EMBL" id="CP017755">
    <property type="protein sequence ID" value="AOZ10985.1"/>
    <property type="molecule type" value="Genomic_DNA"/>
</dbReference>
<proteinExistence type="predicted"/>
<comment type="cofactor">
    <cofactor evidence="1">
        <name>Mg(2+)</name>
        <dbReference type="ChEBI" id="CHEBI:18420"/>
    </cofactor>
</comment>
<keyword evidence="6" id="KW-1185">Reference proteome</keyword>
<dbReference type="Gene3D" id="3.20.20.60">
    <property type="entry name" value="Phosphoenolpyruvate-binding domains"/>
    <property type="match status" value="1"/>
</dbReference>
<evidence type="ECO:0000256" key="2">
    <source>
        <dbReference type="ARBA" id="ARBA00022723"/>
    </source>
</evidence>
<gene>
    <name evidence="5" type="ORF">BKK80_31725</name>
</gene>
<protein>
    <recommendedName>
        <fullName evidence="4">HpcH/HpaI aldolase/citrate lyase domain-containing protein</fullName>
    </recommendedName>
</protein>
<evidence type="ECO:0000259" key="4">
    <source>
        <dbReference type="Pfam" id="PF03328"/>
    </source>
</evidence>
<organism evidence="5 6">
    <name type="scientific">Cupriavidus malaysiensis</name>
    <dbReference type="NCBI Taxonomy" id="367825"/>
    <lineage>
        <taxon>Bacteria</taxon>
        <taxon>Pseudomonadati</taxon>
        <taxon>Pseudomonadota</taxon>
        <taxon>Betaproteobacteria</taxon>
        <taxon>Burkholderiales</taxon>
        <taxon>Burkholderiaceae</taxon>
        <taxon>Cupriavidus</taxon>
    </lineage>
</organism>
<feature type="domain" description="HpcH/HpaI aldolase/citrate lyase" evidence="4">
    <location>
        <begin position="2"/>
        <end position="220"/>
    </location>
</feature>
<dbReference type="PANTHER" id="PTHR32308">
    <property type="entry name" value="LYASE BETA SUBUNIT, PUTATIVE (AFU_ORTHOLOGUE AFUA_4G13030)-RELATED"/>
    <property type="match status" value="1"/>
</dbReference>
<keyword evidence="3" id="KW-0460">Magnesium</keyword>
<keyword evidence="2" id="KW-0479">Metal-binding</keyword>
<evidence type="ECO:0000256" key="3">
    <source>
        <dbReference type="ARBA" id="ARBA00022842"/>
    </source>
</evidence>
<evidence type="ECO:0000313" key="6">
    <source>
        <dbReference type="Proteomes" id="UP000177515"/>
    </source>
</evidence>
<dbReference type="Proteomes" id="UP000177515">
    <property type="component" value="Chromosome 2"/>
</dbReference>
<dbReference type="PIRSF" id="PIRSF015582">
    <property type="entry name" value="Cit_lyase_B"/>
    <property type="match status" value="1"/>
</dbReference>
<reference evidence="5 6" key="1">
    <citation type="submission" date="2016-10" db="EMBL/GenBank/DDBJ databases">
        <title>Complete genome sequences of three Cupriavidus strains isolated from various Malaysian environments.</title>
        <authorList>
            <person name="Abdullah A.A.-A."/>
            <person name="Shafie N.A.H."/>
            <person name="Lau N.S."/>
        </authorList>
    </citation>
    <scope>NUCLEOTIDE SEQUENCE [LARGE SCALE GENOMIC DNA]</scope>
    <source>
        <strain evidence="5 6">USMAA1020</strain>
    </source>
</reference>
<dbReference type="PANTHER" id="PTHR32308:SF0">
    <property type="entry name" value="HPCH_HPAI ALDOLASE_CITRATE LYASE DOMAIN-CONTAINING PROTEIN"/>
    <property type="match status" value="1"/>
</dbReference>
<name>A0A1D9IG35_9BURK</name>
<sequence length="282" mass="29710">MRSKLFLPATRLDLAGKALASGADAVCIDLEDAVTKAGKDDAQRAASLYLQSVRRSVSPPLIVRINAVGGDHWRQNLEAVALPSVVQINLPKVEQPDAILMAAAALDVLEHQRGILSPIGLLINIETPAALARAAQLASAHPRVAGLQVGFGDLFLACGIDRNNAAARDHVRMTVSVAAAQAGIPCYDGAFADVRDTAGLEREARNARAFGFTGKSCIHPRQVATVNAAFTPGGDEMAWARKIVEAAGHVDDPGQGAFLVDGQMVDEPLLRLAQRLLARAPV</sequence>
<accession>A0A1D9IG35</accession>
<dbReference type="InterPro" id="IPR011206">
    <property type="entry name" value="Citrate_lyase_beta/mcl1/mcl2"/>
</dbReference>
<dbReference type="InterPro" id="IPR040442">
    <property type="entry name" value="Pyrv_kinase-like_dom_sf"/>
</dbReference>
<evidence type="ECO:0000256" key="1">
    <source>
        <dbReference type="ARBA" id="ARBA00001946"/>
    </source>
</evidence>